<dbReference type="PROSITE" id="PS51343">
    <property type="entry name" value="PII_GLNB_DOM"/>
    <property type="match status" value="1"/>
</dbReference>
<dbReference type="AlphaFoldDB" id="F5Y9Q4"/>
<keyword evidence="3" id="KW-1185">Reference proteome</keyword>
<dbReference type="RefSeq" id="WP_015712344.1">
    <property type="nucleotide sequence ID" value="NC_015577.1"/>
</dbReference>
<dbReference type="InterPro" id="IPR002187">
    <property type="entry name" value="N-reg_PII"/>
</dbReference>
<reference evidence="3" key="1">
    <citation type="submission" date="2009-12" db="EMBL/GenBank/DDBJ databases">
        <title>Complete sequence of Treponema azotonutricium strain ZAS-9.</title>
        <authorList>
            <person name="Tetu S.G."/>
            <person name="Matson E."/>
            <person name="Ren Q."/>
            <person name="Seshadri R."/>
            <person name="Elbourne L."/>
            <person name="Hassan K.A."/>
            <person name="Durkin A."/>
            <person name="Radune D."/>
            <person name="Mohamoud Y."/>
            <person name="Shay R."/>
            <person name="Jin S."/>
            <person name="Zhang X."/>
            <person name="Lucey K."/>
            <person name="Ballor N.R."/>
            <person name="Ottesen E."/>
            <person name="Rosenthal R."/>
            <person name="Allen A."/>
            <person name="Leadbetter J.R."/>
            <person name="Paulsen I.T."/>
        </authorList>
    </citation>
    <scope>NUCLEOTIDE SEQUENCE [LARGE SCALE GENOMIC DNA]</scope>
    <source>
        <strain evidence="3">ATCC BAA-888 / DSM 13862 / ZAS-9</strain>
    </source>
</reference>
<reference evidence="2 3" key="2">
    <citation type="journal article" date="2011" name="ISME J.">
        <title>RNA-seq reveals cooperative metabolic interactions between two termite-gut spirochete species in co-culture.</title>
        <authorList>
            <person name="Rosenthal A.Z."/>
            <person name="Matson E.G."/>
            <person name="Eldar A."/>
            <person name="Leadbetter J.R."/>
        </authorList>
    </citation>
    <scope>NUCLEOTIDE SEQUENCE [LARGE SCALE GENOMIC DNA]</scope>
    <source>
        <strain evidence="3">ATCC BAA-888 / DSM 13862 / ZAS-9</strain>
    </source>
</reference>
<dbReference type="OrthoDB" id="9802729at2"/>
<sequence>MKEVMAIIRMNMMNKTKRALAEAGITSMYAKECSGRGKGIIEIPHYIEGAAERYEDMIQELGIAGRLIPKRMINVIVPDKLVKTVVNTVIGVNKTGRSGDGKIFVMPVAESWRVRTGESGDEVLDM</sequence>
<dbReference type="HOGENOM" id="CLU_082268_0_1_12"/>
<dbReference type="InterPro" id="IPR017918">
    <property type="entry name" value="N-reg_PII_CS"/>
</dbReference>
<dbReference type="InterPro" id="IPR011322">
    <property type="entry name" value="N-reg_PII-like_a/b"/>
</dbReference>
<dbReference type="PANTHER" id="PTHR30115:SF11">
    <property type="entry name" value="NITROGEN REGULATORY PROTEIN P-II HOMOLOG"/>
    <property type="match status" value="1"/>
</dbReference>
<dbReference type="GO" id="GO:0005524">
    <property type="term" value="F:ATP binding"/>
    <property type="evidence" value="ECO:0007669"/>
    <property type="project" value="TreeGrafter"/>
</dbReference>
<dbReference type="KEGG" id="taz:TREAZ_3216"/>
<dbReference type="eggNOG" id="COG0347">
    <property type="taxonomic scope" value="Bacteria"/>
</dbReference>
<dbReference type="InParanoid" id="F5Y9Q4"/>
<dbReference type="InterPro" id="IPR015867">
    <property type="entry name" value="N-reg_PII/ATP_PRibTrfase_C"/>
</dbReference>
<dbReference type="EMBL" id="CP001841">
    <property type="protein sequence ID" value="AEF82080.1"/>
    <property type="molecule type" value="Genomic_DNA"/>
</dbReference>
<dbReference type="PROSITE" id="PS00638">
    <property type="entry name" value="PII_GLNB_CTER"/>
    <property type="match status" value="1"/>
</dbReference>
<dbReference type="GO" id="GO:0006808">
    <property type="term" value="P:regulation of nitrogen utilization"/>
    <property type="evidence" value="ECO:0007669"/>
    <property type="project" value="InterPro"/>
</dbReference>
<organism evidence="2 3">
    <name type="scientific">Leadbettera azotonutricia (strain ATCC BAA-888 / DSM 13862 / ZAS-9)</name>
    <name type="common">Treponema azotonutricium</name>
    <dbReference type="NCBI Taxonomy" id="545695"/>
    <lineage>
        <taxon>Bacteria</taxon>
        <taxon>Pseudomonadati</taxon>
        <taxon>Spirochaetota</taxon>
        <taxon>Spirochaetia</taxon>
        <taxon>Spirochaetales</taxon>
        <taxon>Breznakiellaceae</taxon>
        <taxon>Leadbettera</taxon>
    </lineage>
</organism>
<evidence type="ECO:0000313" key="3">
    <source>
        <dbReference type="Proteomes" id="UP000009222"/>
    </source>
</evidence>
<dbReference type="Pfam" id="PF00543">
    <property type="entry name" value="P-II"/>
    <property type="match status" value="1"/>
</dbReference>
<dbReference type="STRING" id="545695.TREAZ_3216"/>
<dbReference type="PRINTS" id="PR00340">
    <property type="entry name" value="PIIGLNB"/>
</dbReference>
<proteinExistence type="inferred from homology"/>
<accession>F5Y9Q4</accession>
<dbReference type="Gene3D" id="3.30.70.120">
    <property type="match status" value="1"/>
</dbReference>
<evidence type="ECO:0000313" key="2">
    <source>
        <dbReference type="EMBL" id="AEF82080.1"/>
    </source>
</evidence>
<dbReference type="Proteomes" id="UP000009222">
    <property type="component" value="Chromosome"/>
</dbReference>
<dbReference type="GO" id="GO:0030234">
    <property type="term" value="F:enzyme regulator activity"/>
    <property type="evidence" value="ECO:0007669"/>
    <property type="project" value="InterPro"/>
</dbReference>
<dbReference type="GO" id="GO:0005829">
    <property type="term" value="C:cytosol"/>
    <property type="evidence" value="ECO:0007669"/>
    <property type="project" value="TreeGrafter"/>
</dbReference>
<gene>
    <name evidence="2" type="ordered locus">TREAZ_3216</name>
</gene>
<evidence type="ECO:0000256" key="1">
    <source>
        <dbReference type="RuleBase" id="RU003936"/>
    </source>
</evidence>
<comment type="similarity">
    <text evidence="1">Belongs to the P(II) protein family.</text>
</comment>
<dbReference type="SUPFAM" id="SSF54913">
    <property type="entry name" value="GlnB-like"/>
    <property type="match status" value="1"/>
</dbReference>
<dbReference type="SMART" id="SM00938">
    <property type="entry name" value="P-II"/>
    <property type="match status" value="1"/>
</dbReference>
<name>F5Y9Q4_LEAAZ</name>
<dbReference type="PANTHER" id="PTHR30115">
    <property type="entry name" value="NITROGEN REGULATORY PROTEIN P-II"/>
    <property type="match status" value="1"/>
</dbReference>
<protein>
    <submittedName>
        <fullName evidence="2">Nitrogen regulatory protein P-II</fullName>
    </submittedName>
</protein>